<keyword evidence="2" id="KW-1185">Reference proteome</keyword>
<name>A0A8S1RJA5_9CILI</name>
<evidence type="ECO:0000313" key="2">
    <source>
        <dbReference type="Proteomes" id="UP000692954"/>
    </source>
</evidence>
<comment type="caution">
    <text evidence="1">The sequence shown here is derived from an EMBL/GenBank/DDBJ whole genome shotgun (WGS) entry which is preliminary data.</text>
</comment>
<accession>A0A8S1RJA5</accession>
<dbReference type="AlphaFoldDB" id="A0A8S1RJA5"/>
<sequence>MKQRRFTEVARFDAYNESLDYIRPFERRYPLTRLKLCSKSIEWVEFLLDVFIQRIKIDNDILPQVRENLLNKRINKKYLKMMKDGKNLMMNIKKSPSSQMNQFLIFSLLK</sequence>
<dbReference type="OrthoDB" id="304761at2759"/>
<protein>
    <submittedName>
        <fullName evidence="1">Uncharacterized protein</fullName>
    </submittedName>
</protein>
<dbReference type="Proteomes" id="UP000692954">
    <property type="component" value="Unassembled WGS sequence"/>
</dbReference>
<proteinExistence type="predicted"/>
<reference evidence="1" key="1">
    <citation type="submission" date="2021-01" db="EMBL/GenBank/DDBJ databases">
        <authorList>
            <consortium name="Genoscope - CEA"/>
            <person name="William W."/>
        </authorList>
    </citation>
    <scope>NUCLEOTIDE SEQUENCE</scope>
</reference>
<evidence type="ECO:0000313" key="1">
    <source>
        <dbReference type="EMBL" id="CAD8127120.1"/>
    </source>
</evidence>
<dbReference type="EMBL" id="CAJJDN010000173">
    <property type="protein sequence ID" value="CAD8127120.1"/>
    <property type="molecule type" value="Genomic_DNA"/>
</dbReference>
<organism evidence="1 2">
    <name type="scientific">Paramecium sonneborni</name>
    <dbReference type="NCBI Taxonomy" id="65129"/>
    <lineage>
        <taxon>Eukaryota</taxon>
        <taxon>Sar</taxon>
        <taxon>Alveolata</taxon>
        <taxon>Ciliophora</taxon>
        <taxon>Intramacronucleata</taxon>
        <taxon>Oligohymenophorea</taxon>
        <taxon>Peniculida</taxon>
        <taxon>Parameciidae</taxon>
        <taxon>Paramecium</taxon>
    </lineage>
</organism>
<gene>
    <name evidence="1" type="ORF">PSON_ATCC_30995.1.T1730041</name>
</gene>